<organism evidence="1 2">
    <name type="scientific">Streblomastix strix</name>
    <dbReference type="NCBI Taxonomy" id="222440"/>
    <lineage>
        <taxon>Eukaryota</taxon>
        <taxon>Metamonada</taxon>
        <taxon>Preaxostyla</taxon>
        <taxon>Oxymonadida</taxon>
        <taxon>Streblomastigidae</taxon>
        <taxon>Streblomastix</taxon>
    </lineage>
</organism>
<name>A0A5J4VRV8_9EUKA</name>
<evidence type="ECO:0000313" key="1">
    <source>
        <dbReference type="EMBL" id="KAA6385043.1"/>
    </source>
</evidence>
<accession>A0A5J4VRV8</accession>
<dbReference type="EMBL" id="SNRW01005451">
    <property type="protein sequence ID" value="KAA6385043.1"/>
    <property type="molecule type" value="Genomic_DNA"/>
</dbReference>
<reference evidence="1 2" key="1">
    <citation type="submission" date="2019-03" db="EMBL/GenBank/DDBJ databases">
        <title>Single cell metagenomics reveals metabolic interactions within the superorganism composed of flagellate Streblomastix strix and complex community of Bacteroidetes bacteria on its surface.</title>
        <authorList>
            <person name="Treitli S.C."/>
            <person name="Kolisko M."/>
            <person name="Husnik F."/>
            <person name="Keeling P."/>
            <person name="Hampl V."/>
        </authorList>
    </citation>
    <scope>NUCLEOTIDE SEQUENCE [LARGE SCALE GENOMIC DNA]</scope>
    <source>
        <strain evidence="1">ST1C</strain>
    </source>
</reference>
<protein>
    <submittedName>
        <fullName evidence="1">Uncharacterized protein</fullName>
    </submittedName>
</protein>
<feature type="non-terminal residue" evidence="1">
    <location>
        <position position="1"/>
    </location>
</feature>
<evidence type="ECO:0000313" key="2">
    <source>
        <dbReference type="Proteomes" id="UP000324800"/>
    </source>
</evidence>
<comment type="caution">
    <text evidence="1">The sequence shown here is derived from an EMBL/GenBank/DDBJ whole genome shotgun (WGS) entry which is preliminary data.</text>
</comment>
<dbReference type="Proteomes" id="UP000324800">
    <property type="component" value="Unassembled WGS sequence"/>
</dbReference>
<proteinExistence type="predicted"/>
<dbReference type="AlphaFoldDB" id="A0A5J4VRV8"/>
<gene>
    <name evidence="1" type="ORF">EZS28_019427</name>
</gene>
<sequence length="72" mass="8568">DIFAQIEKHKIANGKPNGIIENRVMLPESVIRDKGQEYRYPPDRFQPDWVQRYMRDSVTVDRYKQQPPPLPT</sequence>